<dbReference type="PROSITE" id="PS50102">
    <property type="entry name" value="RRM"/>
    <property type="match status" value="1"/>
</dbReference>
<evidence type="ECO:0000256" key="6">
    <source>
        <dbReference type="ARBA" id="ARBA00023242"/>
    </source>
</evidence>
<feature type="region of interest" description="Disordered" evidence="8">
    <location>
        <begin position="449"/>
        <end position="486"/>
    </location>
</feature>
<dbReference type="GO" id="GO:0005730">
    <property type="term" value="C:nucleolus"/>
    <property type="evidence" value="ECO:0007669"/>
    <property type="project" value="UniProtKB-SubCell"/>
</dbReference>
<gene>
    <name evidence="10" type="ORF">B0H63DRAFT_461421</name>
</gene>
<comment type="caution">
    <text evidence="10">The sequence shown here is derived from an EMBL/GenBank/DDBJ whole genome shotgun (WGS) entry which is preliminary data.</text>
</comment>
<feature type="compositionally biased region" description="Acidic residues" evidence="8">
    <location>
        <begin position="179"/>
        <end position="197"/>
    </location>
</feature>
<dbReference type="SMART" id="SM00360">
    <property type="entry name" value="RRM"/>
    <property type="match status" value="2"/>
</dbReference>
<keyword evidence="6" id="KW-0539">Nucleus</keyword>
<dbReference type="InterPro" id="IPR035979">
    <property type="entry name" value="RBD_domain_sf"/>
</dbReference>
<keyword evidence="5 7" id="KW-0694">RNA-binding</keyword>
<evidence type="ECO:0000256" key="2">
    <source>
        <dbReference type="ARBA" id="ARBA00004604"/>
    </source>
</evidence>
<reference evidence="10" key="2">
    <citation type="submission" date="2023-06" db="EMBL/GenBank/DDBJ databases">
        <authorList>
            <consortium name="Lawrence Berkeley National Laboratory"/>
            <person name="Haridas S."/>
            <person name="Hensen N."/>
            <person name="Bonometti L."/>
            <person name="Westerberg I."/>
            <person name="Brannstrom I.O."/>
            <person name="Guillou S."/>
            <person name="Cros-Aarteil S."/>
            <person name="Calhoun S."/>
            <person name="Kuo A."/>
            <person name="Mondo S."/>
            <person name="Pangilinan J."/>
            <person name="Riley R."/>
            <person name="LaButti K."/>
            <person name="Andreopoulos B."/>
            <person name="Lipzen A."/>
            <person name="Chen C."/>
            <person name="Yanf M."/>
            <person name="Daum C."/>
            <person name="Ng V."/>
            <person name="Clum A."/>
            <person name="Steindorff A."/>
            <person name="Ohm R."/>
            <person name="Martin F."/>
            <person name="Silar P."/>
            <person name="Natvig D."/>
            <person name="Lalanne C."/>
            <person name="Gautier V."/>
            <person name="Ament-velasquez S.L."/>
            <person name="Kruys A."/>
            <person name="Hutchinson M.I."/>
            <person name="Powell A.J."/>
            <person name="Barry K."/>
            <person name="Miller A.N."/>
            <person name="Grigoriev I.V."/>
            <person name="Debuchy R."/>
            <person name="Gladieux P."/>
            <person name="Thoren M.H."/>
            <person name="Johannesson H."/>
        </authorList>
    </citation>
    <scope>NUCLEOTIDE SEQUENCE</scope>
    <source>
        <strain evidence="10">CBS 232.78</strain>
    </source>
</reference>
<dbReference type="AlphaFoldDB" id="A0AAE0U8N3"/>
<comment type="similarity">
    <text evidence="3">Belongs to the RRM RBM34 family.</text>
</comment>
<proteinExistence type="inferred from homology"/>
<evidence type="ECO:0000259" key="9">
    <source>
        <dbReference type="PROSITE" id="PS50102"/>
    </source>
</evidence>
<dbReference type="InterPro" id="IPR000504">
    <property type="entry name" value="RRM_dom"/>
</dbReference>
<evidence type="ECO:0000256" key="3">
    <source>
        <dbReference type="ARBA" id="ARBA00007077"/>
    </source>
</evidence>
<evidence type="ECO:0000313" key="11">
    <source>
        <dbReference type="Proteomes" id="UP001285441"/>
    </source>
</evidence>
<dbReference type="Gene3D" id="3.30.70.330">
    <property type="match status" value="2"/>
</dbReference>
<accession>A0AAE0U8N3</accession>
<name>A0AAE0U8N3_9PEZI</name>
<evidence type="ECO:0000313" key="10">
    <source>
        <dbReference type="EMBL" id="KAK3394615.1"/>
    </source>
</evidence>
<feature type="domain" description="RRM" evidence="9">
    <location>
        <begin position="335"/>
        <end position="445"/>
    </location>
</feature>
<dbReference type="Pfam" id="PF00076">
    <property type="entry name" value="RRM_1"/>
    <property type="match status" value="1"/>
</dbReference>
<reference evidence="10" key="1">
    <citation type="journal article" date="2023" name="Mol. Phylogenet. Evol.">
        <title>Genome-scale phylogeny and comparative genomics of the fungal order Sordariales.</title>
        <authorList>
            <person name="Hensen N."/>
            <person name="Bonometti L."/>
            <person name="Westerberg I."/>
            <person name="Brannstrom I.O."/>
            <person name="Guillou S."/>
            <person name="Cros-Aarteil S."/>
            <person name="Calhoun S."/>
            <person name="Haridas S."/>
            <person name="Kuo A."/>
            <person name="Mondo S."/>
            <person name="Pangilinan J."/>
            <person name="Riley R."/>
            <person name="LaButti K."/>
            <person name="Andreopoulos B."/>
            <person name="Lipzen A."/>
            <person name="Chen C."/>
            <person name="Yan M."/>
            <person name="Daum C."/>
            <person name="Ng V."/>
            <person name="Clum A."/>
            <person name="Steindorff A."/>
            <person name="Ohm R.A."/>
            <person name="Martin F."/>
            <person name="Silar P."/>
            <person name="Natvig D.O."/>
            <person name="Lalanne C."/>
            <person name="Gautier V."/>
            <person name="Ament-Velasquez S.L."/>
            <person name="Kruys A."/>
            <person name="Hutchinson M.I."/>
            <person name="Powell A.J."/>
            <person name="Barry K."/>
            <person name="Miller A.N."/>
            <person name="Grigoriev I.V."/>
            <person name="Debuchy R."/>
            <person name="Gladieux P."/>
            <person name="Hiltunen Thoren M."/>
            <person name="Johannesson H."/>
        </authorList>
    </citation>
    <scope>NUCLEOTIDE SEQUENCE</scope>
    <source>
        <strain evidence="10">CBS 232.78</strain>
    </source>
</reference>
<feature type="compositionally biased region" description="Basic and acidic residues" evidence="8">
    <location>
        <begin position="462"/>
        <end position="473"/>
    </location>
</feature>
<comment type="subcellular location">
    <subcellularLocation>
        <location evidence="2">Nucleus</location>
        <location evidence="2">Nucleolus</location>
    </subcellularLocation>
</comment>
<feature type="region of interest" description="Disordered" evidence="8">
    <location>
        <begin position="550"/>
        <end position="603"/>
    </location>
</feature>
<feature type="compositionally biased region" description="Basic and acidic residues" evidence="8">
    <location>
        <begin position="550"/>
        <end position="562"/>
    </location>
</feature>
<dbReference type="EMBL" id="JAULSW010000001">
    <property type="protein sequence ID" value="KAK3394615.1"/>
    <property type="molecule type" value="Genomic_DNA"/>
</dbReference>
<protein>
    <recommendedName>
        <fullName evidence="4">Nucleolar protein 12</fullName>
    </recommendedName>
</protein>
<dbReference type="PANTHER" id="PTHR23236">
    <property type="entry name" value="EUKARYOTIC TRANSLATION INITIATION FACTOR 4B/4H"/>
    <property type="match status" value="1"/>
</dbReference>
<evidence type="ECO:0000256" key="1">
    <source>
        <dbReference type="ARBA" id="ARBA00002475"/>
    </source>
</evidence>
<dbReference type="GO" id="GO:0000463">
    <property type="term" value="P:maturation of LSU-rRNA from tricistronic rRNA transcript (SSU-rRNA, 5.8S rRNA, LSU-rRNA)"/>
    <property type="evidence" value="ECO:0007669"/>
    <property type="project" value="TreeGrafter"/>
</dbReference>
<feature type="compositionally biased region" description="Basic residues" evidence="8">
    <location>
        <begin position="570"/>
        <end position="579"/>
    </location>
</feature>
<dbReference type="PANTHER" id="PTHR23236:SF25">
    <property type="entry name" value="RNA-BINDING PROTEIN 34"/>
    <property type="match status" value="1"/>
</dbReference>
<evidence type="ECO:0000256" key="8">
    <source>
        <dbReference type="SAM" id="MobiDB-lite"/>
    </source>
</evidence>
<comment type="function">
    <text evidence="1">Involved in pre-25S rRNA processing.</text>
</comment>
<feature type="compositionally biased region" description="Low complexity" evidence="8">
    <location>
        <begin position="580"/>
        <end position="589"/>
    </location>
</feature>
<dbReference type="Proteomes" id="UP001285441">
    <property type="component" value="Unassembled WGS sequence"/>
</dbReference>
<organism evidence="10 11">
    <name type="scientific">Podospora didyma</name>
    <dbReference type="NCBI Taxonomy" id="330526"/>
    <lineage>
        <taxon>Eukaryota</taxon>
        <taxon>Fungi</taxon>
        <taxon>Dikarya</taxon>
        <taxon>Ascomycota</taxon>
        <taxon>Pezizomycotina</taxon>
        <taxon>Sordariomycetes</taxon>
        <taxon>Sordariomycetidae</taxon>
        <taxon>Sordariales</taxon>
        <taxon>Podosporaceae</taxon>
        <taxon>Podospora</taxon>
    </lineage>
</organism>
<sequence length="603" mass="64594">MGKSKTGLSAPSKAVDPTLAALFSSSAGPVTAPSKSRYADLSTAKPSNVPASLKKGKAASKSGVSRADDVEEDEELSELSSNAASDFEDISDDEEANDDDDDDDDDELTKVTEAPVVAKRKRKTRDAYDDLEASYLQKLVDDEPSGKRLKADETAETATKGDDEDADSEAEDKANNGEGNDDNDDDDVPSGDEDEEDTPVHESLAADPAPSDIEKANRTVFLSNVSTEAITSRTAKKALMAHLSSCLDKKAVPPQKVHSIRFRSTAFATAGIPKRAAYIKKSVMEATTKSTNAYVVYSSTQAARLAVSQLNGTVVLERHIRVDSVAHPAAVAHRRCVFVGNLGFVDDEIVLTQTIDETTGKEVTGTRKRTKVPMDVEEGLWRIFAKEAGRVESVRVVRDPITRVGKGFAYVQFYDANAVEKAILLTGKKFPPMLPRELRVSRCKAPHKTAKAMDAKYGPKPTDGKGGKFDKNKKSTKYAPKPTAEAQTLAGRAGKLLGRSAAIAHATGSNRVPREQRRPAALGPDAGAITIGGKAIKLPEDIIVFEGRRASEKDGRPKDLKFKQTSSKSRGAKLHKKAAAKTGHGAARAAKWKKAQKAGGAPK</sequence>
<evidence type="ECO:0000256" key="5">
    <source>
        <dbReference type="ARBA" id="ARBA00022884"/>
    </source>
</evidence>
<feature type="region of interest" description="Disordered" evidence="8">
    <location>
        <begin position="24"/>
        <end position="212"/>
    </location>
</feature>
<dbReference type="SUPFAM" id="SSF54928">
    <property type="entry name" value="RNA-binding domain, RBD"/>
    <property type="match status" value="2"/>
</dbReference>
<evidence type="ECO:0000256" key="4">
    <source>
        <dbReference type="ARBA" id="ARBA00015520"/>
    </source>
</evidence>
<dbReference type="GO" id="GO:0019843">
    <property type="term" value="F:rRNA binding"/>
    <property type="evidence" value="ECO:0007669"/>
    <property type="project" value="TreeGrafter"/>
</dbReference>
<feature type="compositionally biased region" description="Basic and acidic residues" evidence="8">
    <location>
        <begin position="139"/>
        <end position="153"/>
    </location>
</feature>
<evidence type="ECO:0000256" key="7">
    <source>
        <dbReference type="PROSITE-ProRule" id="PRU00176"/>
    </source>
</evidence>
<keyword evidence="11" id="KW-1185">Reference proteome</keyword>
<dbReference type="InterPro" id="IPR012677">
    <property type="entry name" value="Nucleotide-bd_a/b_plait_sf"/>
</dbReference>
<feature type="compositionally biased region" description="Acidic residues" evidence="8">
    <location>
        <begin position="86"/>
        <end position="107"/>
    </location>
</feature>